<evidence type="ECO:0000256" key="5">
    <source>
        <dbReference type="ARBA" id="ARBA00022801"/>
    </source>
</evidence>
<comment type="caution">
    <text evidence="10">The sequence shown here is derived from an EMBL/GenBank/DDBJ whole genome shotgun (WGS) entry which is preliminary data.</text>
</comment>
<feature type="domain" description="Murine leukemia virus integrase C-terminal" evidence="9">
    <location>
        <begin position="333"/>
        <end position="386"/>
    </location>
</feature>
<feature type="region of interest" description="Disordered" evidence="7">
    <location>
        <begin position="399"/>
        <end position="440"/>
    </location>
</feature>
<dbReference type="Proteomes" id="UP001066276">
    <property type="component" value="Chromosome 4_2"/>
</dbReference>
<dbReference type="GO" id="GO:0016779">
    <property type="term" value="F:nucleotidyltransferase activity"/>
    <property type="evidence" value="ECO:0007669"/>
    <property type="project" value="UniProtKB-KW"/>
</dbReference>
<dbReference type="GO" id="GO:0016787">
    <property type="term" value="F:hydrolase activity"/>
    <property type="evidence" value="ECO:0007669"/>
    <property type="project" value="UniProtKB-KW"/>
</dbReference>
<dbReference type="GO" id="GO:0004519">
    <property type="term" value="F:endonuclease activity"/>
    <property type="evidence" value="ECO:0007669"/>
    <property type="project" value="UniProtKB-KW"/>
</dbReference>
<reference evidence="10" key="1">
    <citation type="journal article" date="2022" name="bioRxiv">
        <title>Sequencing and chromosome-scale assembly of the giantPleurodeles waltlgenome.</title>
        <authorList>
            <person name="Brown T."/>
            <person name="Elewa A."/>
            <person name="Iarovenko S."/>
            <person name="Subramanian E."/>
            <person name="Araus A.J."/>
            <person name="Petzold A."/>
            <person name="Susuki M."/>
            <person name="Suzuki K.-i.T."/>
            <person name="Hayashi T."/>
            <person name="Toyoda A."/>
            <person name="Oliveira C."/>
            <person name="Osipova E."/>
            <person name="Leigh N.D."/>
            <person name="Simon A."/>
            <person name="Yun M.H."/>
        </authorList>
    </citation>
    <scope>NUCLEOTIDE SEQUENCE</scope>
    <source>
        <strain evidence="10">20211129_DDA</strain>
        <tissue evidence="10">Liver</tissue>
    </source>
</reference>
<dbReference type="InterPro" id="IPR043128">
    <property type="entry name" value="Rev_trsase/Diguanyl_cyclase"/>
</dbReference>
<dbReference type="Pfam" id="PF18697">
    <property type="entry name" value="MLVIN_C"/>
    <property type="match status" value="1"/>
</dbReference>
<gene>
    <name evidence="10" type="ORF">NDU88_004383</name>
</gene>
<feature type="domain" description="Reverse transcriptase/retrotransposon-derived protein RNase H-like" evidence="8">
    <location>
        <begin position="38"/>
        <end position="129"/>
    </location>
</feature>
<evidence type="ECO:0000256" key="2">
    <source>
        <dbReference type="ARBA" id="ARBA00022695"/>
    </source>
</evidence>
<evidence type="ECO:0000313" key="10">
    <source>
        <dbReference type="EMBL" id="KAJ1163931.1"/>
    </source>
</evidence>
<dbReference type="EMBL" id="JANPWB010000008">
    <property type="protein sequence ID" value="KAJ1163931.1"/>
    <property type="molecule type" value="Genomic_DNA"/>
</dbReference>
<proteinExistence type="predicted"/>
<dbReference type="SUPFAM" id="SSF56672">
    <property type="entry name" value="DNA/RNA polymerases"/>
    <property type="match status" value="1"/>
</dbReference>
<keyword evidence="4" id="KW-0255">Endonuclease</keyword>
<dbReference type="InterPro" id="IPR043502">
    <property type="entry name" value="DNA/RNA_pol_sf"/>
</dbReference>
<evidence type="ECO:0000256" key="6">
    <source>
        <dbReference type="ARBA" id="ARBA00023268"/>
    </source>
</evidence>
<dbReference type="InterPro" id="IPR040643">
    <property type="entry name" value="MLVIN_C"/>
</dbReference>
<dbReference type="SUPFAM" id="SSF53098">
    <property type="entry name" value="Ribonuclease H-like"/>
    <property type="match status" value="1"/>
</dbReference>
<dbReference type="Pfam" id="PF17919">
    <property type="entry name" value="RT_RNaseH_2"/>
    <property type="match status" value="1"/>
</dbReference>
<evidence type="ECO:0000256" key="1">
    <source>
        <dbReference type="ARBA" id="ARBA00022679"/>
    </source>
</evidence>
<dbReference type="Gene3D" id="2.30.30.850">
    <property type="match status" value="1"/>
</dbReference>
<keyword evidence="11" id="KW-1185">Reference proteome</keyword>
<evidence type="ECO:0000259" key="9">
    <source>
        <dbReference type="Pfam" id="PF18697"/>
    </source>
</evidence>
<evidence type="ECO:0000256" key="7">
    <source>
        <dbReference type="SAM" id="MobiDB-lite"/>
    </source>
</evidence>
<accession>A0AAV7SIT2</accession>
<dbReference type="InterPro" id="IPR012337">
    <property type="entry name" value="RNaseH-like_sf"/>
</dbReference>
<dbReference type="PANTHER" id="PTHR37984">
    <property type="entry name" value="PROTEIN CBG26694"/>
    <property type="match status" value="1"/>
</dbReference>
<dbReference type="InterPro" id="IPR050951">
    <property type="entry name" value="Retrovirus_Pol_polyprotein"/>
</dbReference>
<keyword evidence="1" id="KW-0808">Transferase</keyword>
<evidence type="ECO:0008006" key="12">
    <source>
        <dbReference type="Google" id="ProtNLM"/>
    </source>
</evidence>
<dbReference type="PANTHER" id="PTHR37984:SF5">
    <property type="entry name" value="PROTEIN NYNRIN-LIKE"/>
    <property type="match status" value="1"/>
</dbReference>
<evidence type="ECO:0000256" key="4">
    <source>
        <dbReference type="ARBA" id="ARBA00022759"/>
    </source>
</evidence>
<protein>
    <recommendedName>
        <fullName evidence="12">Integrase catalytic domain-containing protein</fullName>
    </recommendedName>
</protein>
<keyword evidence="6" id="KW-0511">Multifunctional enzyme</keyword>
<dbReference type="GO" id="GO:0003676">
    <property type="term" value="F:nucleic acid binding"/>
    <property type="evidence" value="ECO:0007669"/>
    <property type="project" value="InterPro"/>
</dbReference>
<dbReference type="AlphaFoldDB" id="A0AAV7SIT2"/>
<dbReference type="Gene3D" id="3.30.420.10">
    <property type="entry name" value="Ribonuclease H-like superfamily/Ribonuclease H"/>
    <property type="match status" value="1"/>
</dbReference>
<dbReference type="GO" id="GO:0006259">
    <property type="term" value="P:DNA metabolic process"/>
    <property type="evidence" value="ECO:0007669"/>
    <property type="project" value="UniProtKB-ARBA"/>
</dbReference>
<keyword evidence="2" id="KW-0548">Nucleotidyltransferase</keyword>
<dbReference type="InterPro" id="IPR036397">
    <property type="entry name" value="RNaseH_sf"/>
</dbReference>
<name>A0AAV7SIT2_PLEWA</name>
<dbReference type="Gene3D" id="3.30.70.270">
    <property type="match status" value="1"/>
</dbReference>
<feature type="compositionally biased region" description="Acidic residues" evidence="7">
    <location>
        <begin position="418"/>
        <end position="427"/>
    </location>
</feature>
<evidence type="ECO:0000256" key="3">
    <source>
        <dbReference type="ARBA" id="ARBA00022722"/>
    </source>
</evidence>
<evidence type="ECO:0000313" key="11">
    <source>
        <dbReference type="Proteomes" id="UP001066276"/>
    </source>
</evidence>
<dbReference type="InterPro" id="IPR041577">
    <property type="entry name" value="RT_RNaseH_2"/>
</dbReference>
<dbReference type="Gene3D" id="3.10.20.370">
    <property type="match status" value="1"/>
</dbReference>
<evidence type="ECO:0000259" key="8">
    <source>
        <dbReference type="Pfam" id="PF17919"/>
    </source>
</evidence>
<sequence length="440" mass="48984">MFLGIVDYCRQWIPNFAEIAKPLQQPTHKDVTDPITLDNDQMKAFTKLRESLCRAPALGMPDYTKPFTLFCHEHDACSLSVLTQVHGGAYHPVADFPATLDPVAAALPGYLRAAAVAESLSQCEGVMMRYRLTVMVPHSVEILLSRTKTQFLTGTRLTRYETSILGAPNVTLEICTVLNPATLLPSDTFEIEKEEEIEQDCLEVIKLLCAALNIEQKVHCSYRSEASGLVEQMNGTLKSRTAKMCAITNLKWPDALPLVLMSKRNTPDRKTGLSPHKILMGRAMRLPAVPANALVNITDDMVLDYCKGLADVLRSFFQQVHTTTLPAIHDPGHNLRAGDLVVVRKHVRKTCLEPRWRGPYQVVLTTMTAVKCAGLPNWIHVSHTKRVVYPPDQEEPLLKAPTTVKQVTAPEPEKEQIEPEVEPELVEDGSITPVRDKGEE</sequence>
<keyword evidence="3" id="KW-0540">Nuclease</keyword>
<keyword evidence="5" id="KW-0378">Hydrolase</keyword>
<organism evidence="10 11">
    <name type="scientific">Pleurodeles waltl</name>
    <name type="common">Iberian ribbed newt</name>
    <dbReference type="NCBI Taxonomy" id="8319"/>
    <lineage>
        <taxon>Eukaryota</taxon>
        <taxon>Metazoa</taxon>
        <taxon>Chordata</taxon>
        <taxon>Craniata</taxon>
        <taxon>Vertebrata</taxon>
        <taxon>Euteleostomi</taxon>
        <taxon>Amphibia</taxon>
        <taxon>Batrachia</taxon>
        <taxon>Caudata</taxon>
        <taxon>Salamandroidea</taxon>
        <taxon>Salamandridae</taxon>
        <taxon>Pleurodelinae</taxon>
        <taxon>Pleurodeles</taxon>
    </lineage>
</organism>